<feature type="region of interest" description="Disordered" evidence="1">
    <location>
        <begin position="132"/>
        <end position="195"/>
    </location>
</feature>
<evidence type="ECO:0000313" key="4">
    <source>
        <dbReference type="Proteomes" id="UP000030746"/>
    </source>
</evidence>
<name>V4C0J7_LOTGI</name>
<dbReference type="PANTHER" id="PTHR14907">
    <property type="entry name" value="FI14130P"/>
    <property type="match status" value="1"/>
</dbReference>
<dbReference type="Pfam" id="PF11414">
    <property type="entry name" value="Suppressor_APC"/>
    <property type="match status" value="1"/>
</dbReference>
<gene>
    <name evidence="3" type="ORF">LOTGIDRAFT_215123</name>
</gene>
<dbReference type="Pfam" id="PF25825">
    <property type="entry name" value="SAPC2_N"/>
    <property type="match status" value="1"/>
</dbReference>
<organism evidence="3 4">
    <name type="scientific">Lottia gigantea</name>
    <name type="common">Giant owl limpet</name>
    <dbReference type="NCBI Taxonomy" id="225164"/>
    <lineage>
        <taxon>Eukaryota</taxon>
        <taxon>Metazoa</taxon>
        <taxon>Spiralia</taxon>
        <taxon>Lophotrochozoa</taxon>
        <taxon>Mollusca</taxon>
        <taxon>Gastropoda</taxon>
        <taxon>Patellogastropoda</taxon>
        <taxon>Lottioidea</taxon>
        <taxon>Lottiidae</taxon>
        <taxon>Lottia</taxon>
    </lineage>
</organism>
<evidence type="ECO:0000256" key="1">
    <source>
        <dbReference type="SAM" id="MobiDB-lite"/>
    </source>
</evidence>
<dbReference type="EMBL" id="KB201701">
    <property type="protein sequence ID" value="ESO94964.1"/>
    <property type="molecule type" value="Genomic_DNA"/>
</dbReference>
<evidence type="ECO:0000313" key="3">
    <source>
        <dbReference type="EMBL" id="ESO94964.1"/>
    </source>
</evidence>
<keyword evidence="4" id="KW-1185">Reference proteome</keyword>
<sequence>MMEDAVTSNFISSLRVLFEILDEKRAGYVRFSDIELRWNEEGVRGLPYGVLDALRKVVPPNGCLTFEQFVSGLKLALVTSAKQKEKGPPPSYNKDKEKIYDRAGYQVTKQYGDEIPYYKATYVRTGPPVTVAVKPNNALNTNRRSGSSQHLNERKGEDNSSAPARPPRPAAYRKEPVRRAPVQRKNSGRRHTLTSGVDHNLVIRLQQLDEEKNLLLQGQKVVDETKEWYRKQLSQIQEKQKYAGKVMFNNNSLEAHREKINFLKARIFEVNQNLKTLIESSEKGFPLHMNLALGLTFATNTKDNGIQMVREQNKLLTNEVSTKDKKISVLEREKSSLIRELFEARSGGKTNYDDTTFM</sequence>
<dbReference type="InterPro" id="IPR057953">
    <property type="entry name" value="SAPC2_N"/>
</dbReference>
<accession>V4C0J7</accession>
<dbReference type="Proteomes" id="UP000030746">
    <property type="component" value="Unassembled WGS sequence"/>
</dbReference>
<feature type="compositionally biased region" description="Polar residues" evidence="1">
    <location>
        <begin position="137"/>
        <end position="150"/>
    </location>
</feature>
<dbReference type="OMA" id="WQLNLMA"/>
<evidence type="ECO:0000259" key="2">
    <source>
        <dbReference type="Pfam" id="PF25825"/>
    </source>
</evidence>
<dbReference type="HOGENOM" id="CLU_024930_0_0_1"/>
<dbReference type="GeneID" id="20246554"/>
<protein>
    <recommendedName>
        <fullName evidence="2">Suppressor APC domain-containing protein</fullName>
    </recommendedName>
</protein>
<dbReference type="PANTHER" id="PTHR14907:SF2">
    <property type="entry name" value="SUPPRESSOR APC DOMAIN-CONTAINING PROTEIN 2"/>
    <property type="match status" value="1"/>
</dbReference>
<dbReference type="CTD" id="20246554"/>
<feature type="domain" description="Suppressor APC" evidence="2">
    <location>
        <begin position="8"/>
        <end position="82"/>
    </location>
</feature>
<proteinExistence type="predicted"/>
<dbReference type="RefSeq" id="XP_009054169.1">
    <property type="nucleotide sequence ID" value="XM_009055921.1"/>
</dbReference>
<dbReference type="OrthoDB" id="10035013at2759"/>
<reference evidence="3 4" key="1">
    <citation type="journal article" date="2013" name="Nature">
        <title>Insights into bilaterian evolution from three spiralian genomes.</title>
        <authorList>
            <person name="Simakov O."/>
            <person name="Marletaz F."/>
            <person name="Cho S.J."/>
            <person name="Edsinger-Gonzales E."/>
            <person name="Havlak P."/>
            <person name="Hellsten U."/>
            <person name="Kuo D.H."/>
            <person name="Larsson T."/>
            <person name="Lv J."/>
            <person name="Arendt D."/>
            <person name="Savage R."/>
            <person name="Osoegawa K."/>
            <person name="de Jong P."/>
            <person name="Grimwood J."/>
            <person name="Chapman J.A."/>
            <person name="Shapiro H."/>
            <person name="Aerts A."/>
            <person name="Otillar R.P."/>
            <person name="Terry A.Y."/>
            <person name="Boore J.L."/>
            <person name="Grigoriev I.V."/>
            <person name="Lindberg D.R."/>
            <person name="Seaver E.C."/>
            <person name="Weisblat D.A."/>
            <person name="Putnam N.H."/>
            <person name="Rokhsar D.S."/>
        </authorList>
    </citation>
    <scope>NUCLEOTIDE SEQUENCE [LARGE SCALE GENOMIC DNA]</scope>
</reference>
<dbReference type="InterPro" id="IPR026828">
    <property type="entry name" value="SAPC2_1/2"/>
</dbReference>
<dbReference type="AlphaFoldDB" id="V4C0J7"/>
<dbReference type="KEGG" id="lgi:LOTGIDRAFT_215123"/>